<reference evidence="3" key="1">
    <citation type="submission" date="2016-06" db="EMBL/GenBank/DDBJ databases">
        <authorList>
            <person name="Sutton G."/>
            <person name="Brinkac L."/>
            <person name="Sanka R."/>
            <person name="Adams M."/>
            <person name="Lau E."/>
            <person name="Sam S."/>
            <person name="Sreng N."/>
            <person name="Him V."/>
            <person name="Kerleguer A."/>
            <person name="Cheng S."/>
        </authorList>
    </citation>
    <scope>NUCLEOTIDE SEQUENCE [LARGE SCALE GENOMIC DNA]</scope>
    <source>
        <strain evidence="3">E861</strain>
    </source>
</reference>
<evidence type="ECO:0000256" key="1">
    <source>
        <dbReference type="SAM" id="Phobius"/>
    </source>
</evidence>
<dbReference type="OrthoDB" id="5966662at2"/>
<keyword evidence="1" id="KW-0472">Membrane</keyword>
<dbReference type="InterPro" id="IPR021215">
    <property type="entry name" value="DUF2752"/>
</dbReference>
<feature type="transmembrane region" description="Helical" evidence="1">
    <location>
        <begin position="93"/>
        <end position="113"/>
    </location>
</feature>
<evidence type="ECO:0000313" key="2">
    <source>
        <dbReference type="EMBL" id="OBI50958.1"/>
    </source>
</evidence>
<sequence length="128" mass="13684">MELSRGVIGSGALLVAAVAYVGLVDPHQQNSIYPSCPFRLLTGWNCPLCGGLRMTHDLLHADLVAAVADNVFVLIGMPMLAAWILLRRRRHKAVLPLPAVITVSVATVAWAVLRNLPGFPLVPTLVTG</sequence>
<evidence type="ECO:0008006" key="4">
    <source>
        <dbReference type="Google" id="ProtNLM"/>
    </source>
</evidence>
<dbReference type="AlphaFoldDB" id="A0A1A2ZMP1"/>
<proteinExistence type="predicted"/>
<accession>A0A1A2ZMP1</accession>
<dbReference type="EMBL" id="LZKJ01000045">
    <property type="protein sequence ID" value="OBI50958.1"/>
    <property type="molecule type" value="Genomic_DNA"/>
</dbReference>
<dbReference type="RefSeq" id="WP_065013141.1">
    <property type="nucleotide sequence ID" value="NZ_LZKJ01000045.1"/>
</dbReference>
<comment type="caution">
    <text evidence="2">The sequence shown here is derived from an EMBL/GenBank/DDBJ whole genome shotgun (WGS) entry which is preliminary data.</text>
</comment>
<evidence type="ECO:0000313" key="3">
    <source>
        <dbReference type="Proteomes" id="UP000093592"/>
    </source>
</evidence>
<keyword evidence="1" id="KW-1133">Transmembrane helix</keyword>
<name>A0A1A2ZMP1_9MYCO</name>
<feature type="transmembrane region" description="Helical" evidence="1">
    <location>
        <begin position="63"/>
        <end position="86"/>
    </location>
</feature>
<feature type="transmembrane region" description="Helical" evidence="1">
    <location>
        <begin position="7"/>
        <end position="24"/>
    </location>
</feature>
<protein>
    <recommendedName>
        <fullName evidence="4">DUF2752 domain-containing protein</fullName>
    </recommendedName>
</protein>
<keyword evidence="1" id="KW-0812">Transmembrane</keyword>
<dbReference type="Proteomes" id="UP000093592">
    <property type="component" value="Unassembled WGS sequence"/>
</dbReference>
<gene>
    <name evidence="2" type="ORF">A5707_14180</name>
</gene>
<dbReference type="Pfam" id="PF10825">
    <property type="entry name" value="DUF2752"/>
    <property type="match status" value="1"/>
</dbReference>
<organism evidence="2 3">
    <name type="scientific">Mycobacterium kyorinense</name>
    <dbReference type="NCBI Taxonomy" id="487514"/>
    <lineage>
        <taxon>Bacteria</taxon>
        <taxon>Bacillati</taxon>
        <taxon>Actinomycetota</taxon>
        <taxon>Actinomycetes</taxon>
        <taxon>Mycobacteriales</taxon>
        <taxon>Mycobacteriaceae</taxon>
        <taxon>Mycobacterium</taxon>
    </lineage>
</organism>